<reference evidence="2" key="2">
    <citation type="submission" date="2022-01" db="EMBL/GenBank/DDBJ databases">
        <authorList>
            <person name="Yamashiro T."/>
            <person name="Shiraishi A."/>
            <person name="Satake H."/>
            <person name="Nakayama K."/>
        </authorList>
    </citation>
    <scope>NUCLEOTIDE SEQUENCE</scope>
</reference>
<gene>
    <name evidence="2" type="ORF">Tco_0937681</name>
</gene>
<dbReference type="Gene3D" id="3.60.10.10">
    <property type="entry name" value="Endonuclease/exonuclease/phosphatase"/>
    <property type="match status" value="1"/>
</dbReference>
<evidence type="ECO:0000313" key="2">
    <source>
        <dbReference type="EMBL" id="GJT37816.1"/>
    </source>
</evidence>
<sequence>MTGTLNRFIVKSLWNNSPFDFIYKESNGKSGGILTVWDTSWFTLTDSIKGQGFLALLGRWRNIDASCLMVIVYAPQDHRDKQLLWKNLTRLIDNHNDFSIIFGDFNEVRSEAERLWTLFDRRSAATFNEFIHTSGLCDLQMGDHNEFPALFQDSWTLSVTGLQTRGSTSASGLPAVAFKIKLQRLKRSFRHWRSIVKHSETKMCLDLRNKVDTLDNKAELTSLSPTEVEERNNSIKLLENFECRKVKDLKQIAKLKWAAEGDENSHFFHVYSVVGDVQMAYIKGRQIIDGLLMVDEIIAWAKKYKKRVMFLKVDFEKAFDSLNWSFLFYVLDQMEWSRDNAKNLSRILTCFHLASGLKVNFNKSKLFGVGISTVDLHLLASFIGCLASQLPFTYLGLPIGANMSRCFNWNPLIERFHKRLSKWKSKTLSIGGRLTLTKSVLGSLGVYYFSTFKASKKVINQLESIRRNFFWGRSLDDNKIPWKKVICPRDQGGLGIDGLGTCNQAMLVKWWWRFHTENQAIWRKVICSTHGPLGGLDDNSSLRPNSGPWYHIAKIKDDLLKVNINLDNIFKIKLGNGQSTSFWNDIWIGDTPLVASFPRLYRLDINPDCLVCDRNPTAHVPLSSLATTSDVTRHSIQSTGNGSMSPYFPPGLIFQWVWRREPRPGPETEELISLVSLLSNLYLSNVEDRWECTIDASRRFTVKGMRYFITSMMATRANLDRRGIDLDSVRCPICDDAVETEEHLFVDCKIARDTWINVLNWWRIPNTTFQSLQDVFQLADDSPLEAKFSRFFDAVIQTTIWSLWRFRNNVIFSLKKPSKDLLFNDIMILSFNWIVSRCRKPFLNWIEWFNHPCNALSTPCNFV</sequence>
<keyword evidence="2" id="KW-0695">RNA-directed DNA polymerase</keyword>
<dbReference type="SUPFAM" id="SSF56219">
    <property type="entry name" value="DNase I-like"/>
    <property type="match status" value="1"/>
</dbReference>
<dbReference type="PANTHER" id="PTHR33116">
    <property type="entry name" value="REVERSE TRANSCRIPTASE ZINC-BINDING DOMAIN-CONTAINING PROTEIN-RELATED-RELATED"/>
    <property type="match status" value="1"/>
</dbReference>
<reference evidence="2" key="1">
    <citation type="journal article" date="2022" name="Int. J. Mol. Sci.">
        <title>Draft Genome of Tanacetum Coccineum: Genomic Comparison of Closely Related Tanacetum-Family Plants.</title>
        <authorList>
            <person name="Yamashiro T."/>
            <person name="Shiraishi A."/>
            <person name="Nakayama K."/>
            <person name="Satake H."/>
        </authorList>
    </citation>
    <scope>NUCLEOTIDE SEQUENCE</scope>
</reference>
<name>A0ABQ5DHS7_9ASTR</name>
<accession>A0ABQ5DHS7</accession>
<evidence type="ECO:0000259" key="1">
    <source>
        <dbReference type="Pfam" id="PF13966"/>
    </source>
</evidence>
<dbReference type="Proteomes" id="UP001151760">
    <property type="component" value="Unassembled WGS sequence"/>
</dbReference>
<dbReference type="Pfam" id="PF13966">
    <property type="entry name" value="zf-RVT"/>
    <property type="match status" value="1"/>
</dbReference>
<protein>
    <submittedName>
        <fullName evidence="2">RNA-directed DNA polymerase, eukaryota, reverse transcriptase zinc-binding domain protein</fullName>
    </submittedName>
</protein>
<dbReference type="InterPro" id="IPR026960">
    <property type="entry name" value="RVT-Znf"/>
</dbReference>
<dbReference type="EMBL" id="BQNB010015254">
    <property type="protein sequence ID" value="GJT37816.1"/>
    <property type="molecule type" value="Genomic_DNA"/>
</dbReference>
<comment type="caution">
    <text evidence="2">The sequence shown here is derived from an EMBL/GenBank/DDBJ whole genome shotgun (WGS) entry which is preliminary data.</text>
</comment>
<keyword evidence="2" id="KW-0808">Transferase</keyword>
<dbReference type="GO" id="GO:0003964">
    <property type="term" value="F:RNA-directed DNA polymerase activity"/>
    <property type="evidence" value="ECO:0007669"/>
    <property type="project" value="UniProtKB-KW"/>
</dbReference>
<keyword evidence="2" id="KW-0548">Nucleotidyltransferase</keyword>
<feature type="domain" description="Reverse transcriptase zinc-binding" evidence="1">
    <location>
        <begin position="708"/>
        <end position="755"/>
    </location>
</feature>
<dbReference type="InterPro" id="IPR036691">
    <property type="entry name" value="Endo/exonu/phosph_ase_sf"/>
</dbReference>
<dbReference type="PANTHER" id="PTHR33116:SF79">
    <property type="entry name" value="REVERSE TRANSCRIPTASE DOMAIN, ZINC FINGER, CCHC-TYPE-RELATED"/>
    <property type="match status" value="1"/>
</dbReference>
<keyword evidence="3" id="KW-1185">Reference proteome</keyword>
<organism evidence="2 3">
    <name type="scientific">Tanacetum coccineum</name>
    <dbReference type="NCBI Taxonomy" id="301880"/>
    <lineage>
        <taxon>Eukaryota</taxon>
        <taxon>Viridiplantae</taxon>
        <taxon>Streptophyta</taxon>
        <taxon>Embryophyta</taxon>
        <taxon>Tracheophyta</taxon>
        <taxon>Spermatophyta</taxon>
        <taxon>Magnoliopsida</taxon>
        <taxon>eudicotyledons</taxon>
        <taxon>Gunneridae</taxon>
        <taxon>Pentapetalae</taxon>
        <taxon>asterids</taxon>
        <taxon>campanulids</taxon>
        <taxon>Asterales</taxon>
        <taxon>Asteraceae</taxon>
        <taxon>Asteroideae</taxon>
        <taxon>Anthemideae</taxon>
        <taxon>Anthemidinae</taxon>
        <taxon>Tanacetum</taxon>
    </lineage>
</organism>
<proteinExistence type="predicted"/>
<evidence type="ECO:0000313" key="3">
    <source>
        <dbReference type="Proteomes" id="UP001151760"/>
    </source>
</evidence>